<dbReference type="InterPro" id="IPR003869">
    <property type="entry name" value="Polysac_CapD-like"/>
</dbReference>
<dbReference type="InterPro" id="IPR051203">
    <property type="entry name" value="Polysaccharide_Synthase-Rel"/>
</dbReference>
<dbReference type="GO" id="GO:0003677">
    <property type="term" value="F:DNA binding"/>
    <property type="evidence" value="ECO:0007669"/>
    <property type="project" value="InterPro"/>
</dbReference>
<comment type="caution">
    <text evidence="3">The sequence shown here is derived from an EMBL/GenBank/DDBJ whole genome shotgun (WGS) entry which is preliminary data.</text>
</comment>
<dbReference type="PANTHER" id="PTHR43318">
    <property type="entry name" value="UDP-N-ACETYLGLUCOSAMINE 4,6-DEHYDRATASE"/>
    <property type="match status" value="1"/>
</dbReference>
<gene>
    <name evidence="3" type="ORF">LCGC14_1505210</name>
</gene>
<evidence type="ECO:0000313" key="3">
    <source>
        <dbReference type="EMBL" id="KKM64059.1"/>
    </source>
</evidence>
<evidence type="ECO:0000256" key="1">
    <source>
        <dbReference type="ARBA" id="ARBA00007430"/>
    </source>
</evidence>
<dbReference type="SUPFAM" id="SSF51735">
    <property type="entry name" value="NAD(P)-binding Rossmann-fold domains"/>
    <property type="match status" value="1"/>
</dbReference>
<dbReference type="InterPro" id="IPR036291">
    <property type="entry name" value="NAD(P)-bd_dom_sf"/>
</dbReference>
<reference evidence="3" key="1">
    <citation type="journal article" date="2015" name="Nature">
        <title>Complex archaea that bridge the gap between prokaryotes and eukaryotes.</title>
        <authorList>
            <person name="Spang A."/>
            <person name="Saw J.H."/>
            <person name="Jorgensen S.L."/>
            <person name="Zaremba-Niedzwiedzka K."/>
            <person name="Martijn J."/>
            <person name="Lind A.E."/>
            <person name="van Eijk R."/>
            <person name="Schleper C."/>
            <person name="Guy L."/>
            <person name="Ettema T.J."/>
        </authorList>
    </citation>
    <scope>NUCLEOTIDE SEQUENCE</scope>
</reference>
<accession>A0A0F9J2Y1</accession>
<proteinExistence type="inferred from homology"/>
<dbReference type="InterPro" id="IPR000551">
    <property type="entry name" value="MerR-type_HTH_dom"/>
</dbReference>
<dbReference type="Gene3D" id="3.40.50.720">
    <property type="entry name" value="NAD(P)-binding Rossmann-like Domain"/>
    <property type="match status" value="1"/>
</dbReference>
<dbReference type="InterPro" id="IPR009061">
    <property type="entry name" value="DNA-bd_dom_put_sf"/>
</dbReference>
<feature type="domain" description="HTH merR-type" evidence="2">
    <location>
        <begin position="1"/>
        <end position="25"/>
    </location>
</feature>
<protein>
    <recommendedName>
        <fullName evidence="2">HTH merR-type domain-containing protein</fullName>
    </recommendedName>
</protein>
<dbReference type="Pfam" id="PF02719">
    <property type="entry name" value="Polysacc_synt_2"/>
    <property type="match status" value="1"/>
</dbReference>
<dbReference type="EMBL" id="LAZR01010977">
    <property type="protein sequence ID" value="KKM64059.1"/>
    <property type="molecule type" value="Genomic_DNA"/>
</dbReference>
<organism evidence="3">
    <name type="scientific">marine sediment metagenome</name>
    <dbReference type="NCBI Taxonomy" id="412755"/>
    <lineage>
        <taxon>unclassified sequences</taxon>
        <taxon>metagenomes</taxon>
        <taxon>ecological metagenomes</taxon>
    </lineage>
</organism>
<dbReference type="PANTHER" id="PTHR43318:SF2">
    <property type="entry name" value="UDP-N-ACETYLGLUCOSAMINE 4,6-DEHYDRATASE (INVERTING)"/>
    <property type="match status" value="1"/>
</dbReference>
<sequence>MYSTSKMADKLQISVQTLRNWDKSGKLVANRKPSGRMFYSHDQYLEVSGKTKYKRTGTDLDAIRGKVVLITGGTGSLGYALSKRICEHAKKVIIYSRCELKQANMKQKFADQTNIRYLIGDIRDKERLMQAMRGVDVCIHAACMKRVETCTYNPLEAVKSNVIGSMNVLEACIDNKVHKTLLVSSDKSCSPATLYGGTKFVAEQIFINGNNYATRDCIFAATRYGNVYASNGSVRQLFERQAKEEGKVKVTHKDMTRFFMSMDEAVDLNLFALNNAIGGEIFVPKLKGTTIMAFAETFAPNVPVEFIGLRGHEKIHEELISGTEMLYVVDMNKYYKIVPPGAAEWLPGAVKWDINYPDEVKVDPFEYSSNTVEQFTSDELKEFDKCVA</sequence>
<name>A0A0F9J2Y1_9ZZZZ</name>
<dbReference type="Gene3D" id="1.10.1660.10">
    <property type="match status" value="1"/>
</dbReference>
<dbReference type="Pfam" id="PF00376">
    <property type="entry name" value="MerR"/>
    <property type="match status" value="1"/>
</dbReference>
<dbReference type="PROSITE" id="PS50937">
    <property type="entry name" value="HTH_MERR_2"/>
    <property type="match status" value="1"/>
</dbReference>
<dbReference type="AlphaFoldDB" id="A0A0F9J2Y1"/>
<evidence type="ECO:0000259" key="2">
    <source>
        <dbReference type="PROSITE" id="PS50937"/>
    </source>
</evidence>
<dbReference type="GO" id="GO:0006355">
    <property type="term" value="P:regulation of DNA-templated transcription"/>
    <property type="evidence" value="ECO:0007669"/>
    <property type="project" value="InterPro"/>
</dbReference>
<comment type="similarity">
    <text evidence="1">Belongs to the polysaccharide synthase family.</text>
</comment>
<dbReference type="SUPFAM" id="SSF46955">
    <property type="entry name" value="Putative DNA-binding domain"/>
    <property type="match status" value="1"/>
</dbReference>